<evidence type="ECO:0000313" key="2">
    <source>
        <dbReference type="EMBL" id="GAC56949.1"/>
    </source>
</evidence>
<dbReference type="AlphaFoldDB" id="L7L7Q4"/>
<dbReference type="EMBL" id="BANT01000014">
    <property type="protein sequence ID" value="GAC56949.1"/>
    <property type="molecule type" value="Genomic_DNA"/>
</dbReference>
<proteinExistence type="predicted"/>
<name>L7L7Q4_9ACTN</name>
<evidence type="ECO:0000259" key="1">
    <source>
        <dbReference type="Pfam" id="PF07883"/>
    </source>
</evidence>
<dbReference type="InterPro" id="IPR013096">
    <property type="entry name" value="Cupin_2"/>
</dbReference>
<dbReference type="eggNOG" id="COG1917">
    <property type="taxonomic scope" value="Bacteria"/>
</dbReference>
<organism evidence="2 3">
    <name type="scientific">Gordonia hirsuta DSM 44140 = NBRC 16056</name>
    <dbReference type="NCBI Taxonomy" id="1121927"/>
    <lineage>
        <taxon>Bacteria</taxon>
        <taxon>Bacillati</taxon>
        <taxon>Actinomycetota</taxon>
        <taxon>Actinomycetes</taxon>
        <taxon>Mycobacteriales</taxon>
        <taxon>Gordoniaceae</taxon>
        <taxon>Gordonia</taxon>
    </lineage>
</organism>
<keyword evidence="3" id="KW-1185">Reference proteome</keyword>
<accession>L7L7Q4</accession>
<gene>
    <name evidence="2" type="ORF">GOHSU_14_01160</name>
</gene>
<comment type="caution">
    <text evidence="2">The sequence shown here is derived from an EMBL/GenBank/DDBJ whole genome shotgun (WGS) entry which is preliminary data.</text>
</comment>
<dbReference type="InterPro" id="IPR014710">
    <property type="entry name" value="RmlC-like_jellyroll"/>
</dbReference>
<dbReference type="RefSeq" id="WP_005938166.1">
    <property type="nucleotide sequence ID" value="NZ_ATVK01000046.1"/>
</dbReference>
<evidence type="ECO:0000313" key="3">
    <source>
        <dbReference type="Proteomes" id="UP000053405"/>
    </source>
</evidence>
<protein>
    <recommendedName>
        <fullName evidence="1">Cupin type-2 domain-containing protein</fullName>
    </recommendedName>
</protein>
<dbReference type="Gene3D" id="2.60.120.10">
    <property type="entry name" value="Jelly Rolls"/>
    <property type="match status" value="1"/>
</dbReference>
<dbReference type="SUPFAM" id="SSF51182">
    <property type="entry name" value="RmlC-like cupins"/>
    <property type="match status" value="1"/>
</dbReference>
<dbReference type="Proteomes" id="UP000053405">
    <property type="component" value="Unassembled WGS sequence"/>
</dbReference>
<dbReference type="InterPro" id="IPR011051">
    <property type="entry name" value="RmlC_Cupin_sf"/>
</dbReference>
<dbReference type="STRING" id="1121927.GOHSU_14_01160"/>
<dbReference type="Pfam" id="PF07883">
    <property type="entry name" value="Cupin_2"/>
    <property type="match status" value="1"/>
</dbReference>
<feature type="domain" description="Cupin type-2" evidence="1">
    <location>
        <begin position="20"/>
        <end position="78"/>
    </location>
</feature>
<reference evidence="2 3" key="1">
    <citation type="submission" date="2012-12" db="EMBL/GenBank/DDBJ databases">
        <title>Whole genome shotgun sequence of Gordonia hirsuta NBRC 16056.</title>
        <authorList>
            <person name="Isaki-Nakamura S."/>
            <person name="Hosoyama A."/>
            <person name="Tsuchikane K."/>
            <person name="Katsumata H."/>
            <person name="Baba S."/>
            <person name="Yamazaki S."/>
            <person name="Fujita N."/>
        </authorList>
    </citation>
    <scope>NUCLEOTIDE SEQUENCE [LARGE SCALE GENOMIC DNA]</scope>
    <source>
        <strain evidence="2 3">NBRC 16056</strain>
    </source>
</reference>
<sequence>MLHRGDSETIILAFRAGQKMTEHTAAHPIVVLGQVGAIDFTVGGQTSELTGGTAIRVDTRVPHSLLARTDGTATLIVVHGR</sequence>